<proteinExistence type="predicted"/>
<reference evidence="3" key="1">
    <citation type="submission" date="2021-01" db="EMBL/GenBank/DDBJ databases">
        <authorList>
            <person name="Corre E."/>
            <person name="Pelletier E."/>
            <person name="Niang G."/>
            <person name="Scheremetjew M."/>
            <person name="Finn R."/>
            <person name="Kale V."/>
            <person name="Holt S."/>
            <person name="Cochrane G."/>
            <person name="Meng A."/>
            <person name="Brown T."/>
            <person name="Cohen L."/>
        </authorList>
    </citation>
    <scope>NUCLEOTIDE SEQUENCE</scope>
    <source>
        <strain evidence="3">WS</strain>
    </source>
</reference>
<evidence type="ECO:0000256" key="1">
    <source>
        <dbReference type="SAM" id="Coils"/>
    </source>
</evidence>
<feature type="compositionally biased region" description="Basic and acidic residues" evidence="2">
    <location>
        <begin position="665"/>
        <end position="681"/>
    </location>
</feature>
<dbReference type="EMBL" id="HBGD01010678">
    <property type="protein sequence ID" value="CAD9085526.1"/>
    <property type="molecule type" value="Transcribed_RNA"/>
</dbReference>
<feature type="compositionally biased region" description="Basic and acidic residues" evidence="2">
    <location>
        <begin position="639"/>
        <end position="648"/>
    </location>
</feature>
<dbReference type="AlphaFoldDB" id="A0A7S1KTJ2"/>
<evidence type="ECO:0000256" key="2">
    <source>
        <dbReference type="SAM" id="MobiDB-lite"/>
    </source>
</evidence>
<gene>
    <name evidence="3" type="ORF">PCOS0759_LOCUS8780</name>
</gene>
<accession>A0A7S1KTJ2</accession>
<feature type="region of interest" description="Disordered" evidence="2">
    <location>
        <begin position="20"/>
        <end position="41"/>
    </location>
</feature>
<feature type="coiled-coil region" evidence="1">
    <location>
        <begin position="410"/>
        <end position="452"/>
    </location>
</feature>
<name>A0A7S1KTJ2_9EUKA</name>
<organism evidence="3">
    <name type="scientific">Percolomonas cosmopolitus</name>
    <dbReference type="NCBI Taxonomy" id="63605"/>
    <lineage>
        <taxon>Eukaryota</taxon>
        <taxon>Discoba</taxon>
        <taxon>Heterolobosea</taxon>
        <taxon>Tetramitia</taxon>
        <taxon>Eutetramitia</taxon>
        <taxon>Percolomonadidae</taxon>
        <taxon>Percolomonas</taxon>
    </lineage>
</organism>
<evidence type="ECO:0000313" key="3">
    <source>
        <dbReference type="EMBL" id="CAD9085526.1"/>
    </source>
</evidence>
<feature type="region of interest" description="Disordered" evidence="2">
    <location>
        <begin position="617"/>
        <end position="688"/>
    </location>
</feature>
<protein>
    <submittedName>
        <fullName evidence="3">Uncharacterized protein</fullName>
    </submittedName>
</protein>
<feature type="compositionally biased region" description="Basic and acidic residues" evidence="2">
    <location>
        <begin position="580"/>
        <end position="589"/>
    </location>
</feature>
<feature type="region of interest" description="Disordered" evidence="2">
    <location>
        <begin position="49"/>
        <end position="68"/>
    </location>
</feature>
<keyword evidence="1" id="KW-0175">Coiled coil</keyword>
<sequence>MMIHTNHNRSPHVKKYINIAPRKSSNGGGGGGGMHNSPRSANAANNRMRYLDDGNVSPPSPVARTDFSQNPKTIGEIQRSLQYIRQWIRETEPVISSLQTGKDDTPELISMLANRFREKLREELIEKMQKDLLQLEEIVNGRIYKKYDEVKRDLRHLEDSNIREFKEIDEELMHLREQQSKQKQQFLKYQKEQIHEMNQLADATDGVKNLCEEEIRNLHEKLDAKFESTLKVVKDLKELFTKRYDFLSLETTNAINSLTEMTQKNLNVQSLKMDKMYAELRETMHQNQRDALQSHEKLTQRFKAFRQKTNERHDKIFEHHTELKQFFENKLDDLHSVHSQMKKTQNNIIMRIDREASLSLSLQQHQRKQNLHMEERMYLLERSAVIEDLWQTIWSRMGDSVVETSLLGPITQHEQELRKTQEDISQVERQLLERIQASNDQMQQHLEHQQSRQLEEIQESFSKFCDRLEDSVKQTTGSVEDSLHTLSENIDMVQVKNLMDDMVNFIATNHHNSQLDMYLNESTNLLHLMNENQEQHEEDISHLIVHDVVDSMMRNAFDKIQDQQLQRHFISSPAQDETDDARADSRAQVDPKWIQSVSDQLEALRTEAEKARESINALGESVTAKGVPRHQEPAAGSREQNDNEKAPLKEPTPAHGTPSPEEEEQIRQELAELEKEQEEIMKAMMELS</sequence>
<feature type="region of interest" description="Disordered" evidence="2">
    <location>
        <begin position="572"/>
        <end position="593"/>
    </location>
</feature>